<feature type="compositionally biased region" description="Polar residues" evidence="1">
    <location>
        <begin position="259"/>
        <end position="268"/>
    </location>
</feature>
<comment type="caution">
    <text evidence="2">The sequence shown here is derived from an EMBL/GenBank/DDBJ whole genome shotgun (WGS) entry which is preliminary data.</text>
</comment>
<accession>A0AAD6Z8T9</accession>
<sequence>MLHHMKMDQLHAVAGWGVDKKHSVSTGGGTVENKDSAAILQFVWIPHELFQMIKVTSGVRPLVEDTVAEFILPLPSASSAPSTSKSASANVGEVDEVMVFLDDEHSMNTLLAFSRVQRACVSFPECFVARLTAYTNSHLTIFEHFVKACITNNEDVIDDEEAVTAKLEGLYPDPHKMLEDLHTDLKGLVKATNEFVERIDTLNSGIVPTMNLITVLYNFSLLVKYVCSRSDKWMTSHGEEATIIGSAAALELDDDTSDPRNTTSTPSLSHWRPRSRKLPAWPTLYAGLLSVGPGPSRDVLARAPRLKEHTDHRAVLQRRHRQSRPGYGIDLQQASLHILNQSSIPTLIKCLQKLNSLAVDNALKLLTFLSKRQLELYKTHIGELVKGVADKKHLKVMELVVLQALVAVVRLDEKVVLGDN</sequence>
<feature type="region of interest" description="Disordered" evidence="1">
    <location>
        <begin position="253"/>
        <end position="274"/>
    </location>
</feature>
<dbReference type="AlphaFoldDB" id="A0AAD6Z8T9"/>
<gene>
    <name evidence="2" type="ORF">DFH08DRAFT_1045582</name>
</gene>
<dbReference type="EMBL" id="JARIHO010000075">
    <property type="protein sequence ID" value="KAJ7311560.1"/>
    <property type="molecule type" value="Genomic_DNA"/>
</dbReference>
<evidence type="ECO:0000313" key="2">
    <source>
        <dbReference type="EMBL" id="KAJ7311560.1"/>
    </source>
</evidence>
<keyword evidence="3" id="KW-1185">Reference proteome</keyword>
<proteinExistence type="predicted"/>
<protein>
    <submittedName>
        <fullName evidence="2">Uncharacterized protein</fullName>
    </submittedName>
</protein>
<name>A0AAD6Z8T9_9AGAR</name>
<evidence type="ECO:0000313" key="3">
    <source>
        <dbReference type="Proteomes" id="UP001218218"/>
    </source>
</evidence>
<evidence type="ECO:0000256" key="1">
    <source>
        <dbReference type="SAM" id="MobiDB-lite"/>
    </source>
</evidence>
<reference evidence="2" key="1">
    <citation type="submission" date="2023-03" db="EMBL/GenBank/DDBJ databases">
        <title>Massive genome expansion in bonnet fungi (Mycena s.s.) driven by repeated elements and novel gene families across ecological guilds.</title>
        <authorList>
            <consortium name="Lawrence Berkeley National Laboratory"/>
            <person name="Harder C.B."/>
            <person name="Miyauchi S."/>
            <person name="Viragh M."/>
            <person name="Kuo A."/>
            <person name="Thoen E."/>
            <person name="Andreopoulos B."/>
            <person name="Lu D."/>
            <person name="Skrede I."/>
            <person name="Drula E."/>
            <person name="Henrissat B."/>
            <person name="Morin E."/>
            <person name="Kohler A."/>
            <person name="Barry K."/>
            <person name="LaButti K."/>
            <person name="Morin E."/>
            <person name="Salamov A."/>
            <person name="Lipzen A."/>
            <person name="Mereny Z."/>
            <person name="Hegedus B."/>
            <person name="Baldrian P."/>
            <person name="Stursova M."/>
            <person name="Weitz H."/>
            <person name="Taylor A."/>
            <person name="Grigoriev I.V."/>
            <person name="Nagy L.G."/>
            <person name="Martin F."/>
            <person name="Kauserud H."/>
        </authorList>
    </citation>
    <scope>NUCLEOTIDE SEQUENCE</scope>
    <source>
        <strain evidence="2">CBHHK002</strain>
    </source>
</reference>
<organism evidence="2 3">
    <name type="scientific">Mycena albidolilacea</name>
    <dbReference type="NCBI Taxonomy" id="1033008"/>
    <lineage>
        <taxon>Eukaryota</taxon>
        <taxon>Fungi</taxon>
        <taxon>Dikarya</taxon>
        <taxon>Basidiomycota</taxon>
        <taxon>Agaricomycotina</taxon>
        <taxon>Agaricomycetes</taxon>
        <taxon>Agaricomycetidae</taxon>
        <taxon>Agaricales</taxon>
        <taxon>Marasmiineae</taxon>
        <taxon>Mycenaceae</taxon>
        <taxon>Mycena</taxon>
    </lineage>
</organism>
<dbReference type="Proteomes" id="UP001218218">
    <property type="component" value="Unassembled WGS sequence"/>
</dbReference>